<sequence>GCVKSEHFCETLISFYDTPLKSENMNHKLRRDFLSSKYRDSVKASIFARPS</sequence>
<gene>
    <name evidence="1" type="ORF">SCALOS_LOCUS6270</name>
</gene>
<proteinExistence type="predicted"/>
<accession>A0ACA9MBT0</accession>
<organism evidence="1 2">
    <name type="scientific">Scutellospora calospora</name>
    <dbReference type="NCBI Taxonomy" id="85575"/>
    <lineage>
        <taxon>Eukaryota</taxon>
        <taxon>Fungi</taxon>
        <taxon>Fungi incertae sedis</taxon>
        <taxon>Mucoromycota</taxon>
        <taxon>Glomeromycotina</taxon>
        <taxon>Glomeromycetes</taxon>
        <taxon>Diversisporales</taxon>
        <taxon>Gigasporaceae</taxon>
        <taxon>Scutellospora</taxon>
    </lineage>
</organism>
<dbReference type="Proteomes" id="UP000789860">
    <property type="component" value="Unassembled WGS sequence"/>
</dbReference>
<dbReference type="EMBL" id="CAJVPM010011654">
    <property type="protein sequence ID" value="CAG8582733.1"/>
    <property type="molecule type" value="Genomic_DNA"/>
</dbReference>
<protein>
    <submittedName>
        <fullName evidence="1">1970_t:CDS:1</fullName>
    </submittedName>
</protein>
<reference evidence="1" key="1">
    <citation type="submission" date="2021-06" db="EMBL/GenBank/DDBJ databases">
        <authorList>
            <person name="Kallberg Y."/>
            <person name="Tangrot J."/>
            <person name="Rosling A."/>
        </authorList>
    </citation>
    <scope>NUCLEOTIDE SEQUENCE</scope>
    <source>
        <strain evidence="1">AU212A</strain>
    </source>
</reference>
<evidence type="ECO:0000313" key="2">
    <source>
        <dbReference type="Proteomes" id="UP000789860"/>
    </source>
</evidence>
<name>A0ACA9MBT0_9GLOM</name>
<keyword evidence="2" id="KW-1185">Reference proteome</keyword>
<comment type="caution">
    <text evidence="1">The sequence shown here is derived from an EMBL/GenBank/DDBJ whole genome shotgun (WGS) entry which is preliminary data.</text>
</comment>
<feature type="non-terminal residue" evidence="1">
    <location>
        <position position="1"/>
    </location>
</feature>
<evidence type="ECO:0000313" key="1">
    <source>
        <dbReference type="EMBL" id="CAG8582733.1"/>
    </source>
</evidence>